<evidence type="ECO:0000259" key="9">
    <source>
        <dbReference type="Pfam" id="PF04108"/>
    </source>
</evidence>
<dbReference type="GO" id="GO:0015031">
    <property type="term" value="P:protein transport"/>
    <property type="evidence" value="ECO:0007669"/>
    <property type="project" value="UniProtKB-KW"/>
</dbReference>
<reference evidence="11 12" key="1">
    <citation type="journal article" date="2018" name="Mol. Biol. Evol.">
        <title>Broad Genomic Sampling Reveals a Smut Pathogenic Ancestry of the Fungal Clade Ustilaginomycotina.</title>
        <authorList>
            <person name="Kijpornyongpan T."/>
            <person name="Mondo S.J."/>
            <person name="Barry K."/>
            <person name="Sandor L."/>
            <person name="Lee J."/>
            <person name="Lipzen A."/>
            <person name="Pangilinan J."/>
            <person name="LaButti K."/>
            <person name="Hainaut M."/>
            <person name="Henrissat B."/>
            <person name="Grigoriev I.V."/>
            <person name="Spatafora J.W."/>
            <person name="Aime M.C."/>
        </authorList>
    </citation>
    <scope>NUCLEOTIDE SEQUENCE [LARGE SCALE GENOMIC DNA]</scope>
    <source>
        <strain evidence="11 12">MCA 3882</strain>
    </source>
</reference>
<feature type="region of interest" description="Disordered" evidence="8">
    <location>
        <begin position="805"/>
        <end position="829"/>
    </location>
</feature>
<feature type="compositionally biased region" description="Basic and acidic residues" evidence="8">
    <location>
        <begin position="805"/>
        <end position="820"/>
    </location>
</feature>
<dbReference type="EMBL" id="KZ819604">
    <property type="protein sequence ID" value="PWN34367.1"/>
    <property type="molecule type" value="Genomic_DNA"/>
</dbReference>
<dbReference type="STRING" id="1280837.A0A316V9X1"/>
<dbReference type="OrthoDB" id="447953at2759"/>
<feature type="compositionally biased region" description="Polar residues" evidence="8">
    <location>
        <begin position="1186"/>
        <end position="1198"/>
    </location>
</feature>
<dbReference type="GO" id="GO:0034517">
    <property type="term" value="P:ribophagy"/>
    <property type="evidence" value="ECO:0007669"/>
    <property type="project" value="TreeGrafter"/>
</dbReference>
<comment type="function">
    <text evidence="6">Involved in cytoplasm to vacuole transport (Cvt), pexophagy, mitophagy and nucleophagy. Recruits mitochondria for their selective degradation via autophagy (mitophagy) during starvation. Works as scaffold proteins that recruit ATG proteins to the pre-autophagosome (PAS), the site of vesicle/autophagosome formation. Required for the Cvt vesicles completion.</text>
</comment>
<comment type="similarity">
    <text evidence="1 6">Belongs to the ATG11 family.</text>
</comment>
<dbReference type="GO" id="GO:0034727">
    <property type="term" value="P:piecemeal microautophagy of the nucleus"/>
    <property type="evidence" value="ECO:0007669"/>
    <property type="project" value="TreeGrafter"/>
</dbReference>
<evidence type="ECO:0000256" key="2">
    <source>
        <dbReference type="ARBA" id="ARBA00022448"/>
    </source>
</evidence>
<dbReference type="GO" id="GO:0005774">
    <property type="term" value="C:vacuolar membrane"/>
    <property type="evidence" value="ECO:0007669"/>
    <property type="project" value="UniProtKB-SubCell"/>
</dbReference>
<dbReference type="InterPro" id="IPR040040">
    <property type="entry name" value="ATG11"/>
</dbReference>
<dbReference type="InterPro" id="IPR019460">
    <property type="entry name" value="Atg11_C"/>
</dbReference>
<dbReference type="RefSeq" id="XP_025354669.1">
    <property type="nucleotide sequence ID" value="XM_025502755.1"/>
</dbReference>
<dbReference type="PANTHER" id="PTHR13222:SF1">
    <property type="entry name" value="RB1-INDUCIBLE COILED-COIL PROTEIN 1"/>
    <property type="match status" value="1"/>
</dbReference>
<dbReference type="GO" id="GO:0000422">
    <property type="term" value="P:autophagy of mitochondrion"/>
    <property type="evidence" value="ECO:0007669"/>
    <property type="project" value="TreeGrafter"/>
</dbReference>
<evidence type="ECO:0000256" key="7">
    <source>
        <dbReference type="SAM" id="Coils"/>
    </source>
</evidence>
<dbReference type="Proteomes" id="UP000245771">
    <property type="component" value="Unassembled WGS sequence"/>
</dbReference>
<dbReference type="GO" id="GO:0060090">
    <property type="term" value="F:molecular adaptor activity"/>
    <property type="evidence" value="ECO:0007669"/>
    <property type="project" value="TreeGrafter"/>
</dbReference>
<protein>
    <recommendedName>
        <fullName evidence="6">Autophagy-related protein 11</fullName>
    </recommendedName>
</protein>
<evidence type="ECO:0000256" key="1">
    <source>
        <dbReference type="ARBA" id="ARBA00009729"/>
    </source>
</evidence>
<feature type="compositionally biased region" description="Polar residues" evidence="8">
    <location>
        <begin position="1364"/>
        <end position="1384"/>
    </location>
</feature>
<evidence type="ECO:0000256" key="3">
    <source>
        <dbReference type="ARBA" id="ARBA00022927"/>
    </source>
</evidence>
<accession>A0A316V9X1</accession>
<organism evidence="11 12">
    <name type="scientific">Meira miltonrushii</name>
    <dbReference type="NCBI Taxonomy" id="1280837"/>
    <lineage>
        <taxon>Eukaryota</taxon>
        <taxon>Fungi</taxon>
        <taxon>Dikarya</taxon>
        <taxon>Basidiomycota</taxon>
        <taxon>Ustilaginomycotina</taxon>
        <taxon>Exobasidiomycetes</taxon>
        <taxon>Exobasidiales</taxon>
        <taxon>Brachybasidiaceae</taxon>
        <taxon>Meira</taxon>
    </lineage>
</organism>
<dbReference type="InterPro" id="IPR045326">
    <property type="entry name" value="ATG17-like_dom"/>
</dbReference>
<dbReference type="GO" id="GO:1903599">
    <property type="term" value="P:positive regulation of autophagy of mitochondrion"/>
    <property type="evidence" value="ECO:0007669"/>
    <property type="project" value="UniProtKB-UniRule"/>
</dbReference>
<feature type="region of interest" description="Disordered" evidence="8">
    <location>
        <begin position="1124"/>
        <end position="1149"/>
    </location>
</feature>
<comment type="subcellular location">
    <subcellularLocation>
        <location evidence="6">Preautophagosomal structure membrane</location>
        <topology evidence="6">Peripheral membrane protein</topology>
    </subcellularLocation>
    <subcellularLocation>
        <location evidence="6">Vacuole membrane</location>
        <topology evidence="6">Peripheral membrane protein</topology>
    </subcellularLocation>
    <text evidence="6">During pexophagy, accumulates in the vacuolar membrane region, where the peroxisomes contact the vacuole.</text>
</comment>
<feature type="compositionally biased region" description="Low complexity" evidence="8">
    <location>
        <begin position="1297"/>
        <end position="1315"/>
    </location>
</feature>
<dbReference type="PANTHER" id="PTHR13222">
    <property type="entry name" value="RB1-INDUCIBLE COILED-COIL"/>
    <property type="match status" value="1"/>
</dbReference>
<gene>
    <name evidence="11" type="ORF">FA14DRAFT_71844</name>
</gene>
<feature type="region of interest" description="Disordered" evidence="8">
    <location>
        <begin position="1241"/>
        <end position="1433"/>
    </location>
</feature>
<feature type="domain" description="Autophagy protein ATG17-like" evidence="9">
    <location>
        <begin position="126"/>
        <end position="458"/>
    </location>
</feature>
<feature type="compositionally biased region" description="Polar residues" evidence="8">
    <location>
        <begin position="1338"/>
        <end position="1353"/>
    </location>
</feature>
<dbReference type="GO" id="GO:0019901">
    <property type="term" value="F:protein kinase binding"/>
    <property type="evidence" value="ECO:0007669"/>
    <property type="project" value="TreeGrafter"/>
</dbReference>
<keyword evidence="4 6" id="KW-0072">Autophagy</keyword>
<evidence type="ECO:0000256" key="8">
    <source>
        <dbReference type="SAM" id="MobiDB-lite"/>
    </source>
</evidence>
<feature type="compositionally biased region" description="Basic and acidic residues" evidence="8">
    <location>
        <begin position="1281"/>
        <end position="1292"/>
    </location>
</feature>
<evidence type="ECO:0000256" key="5">
    <source>
        <dbReference type="ARBA" id="ARBA00023054"/>
    </source>
</evidence>
<dbReference type="GO" id="GO:0061709">
    <property type="term" value="P:reticulophagy"/>
    <property type="evidence" value="ECO:0007669"/>
    <property type="project" value="TreeGrafter"/>
</dbReference>
<feature type="coiled-coil region" evidence="7">
    <location>
        <begin position="491"/>
        <end position="541"/>
    </location>
</feature>
<dbReference type="GO" id="GO:1990316">
    <property type="term" value="C:Atg1/ULK1 kinase complex"/>
    <property type="evidence" value="ECO:0007669"/>
    <property type="project" value="TreeGrafter"/>
</dbReference>
<keyword evidence="6" id="KW-0926">Vacuole</keyword>
<evidence type="ECO:0000256" key="4">
    <source>
        <dbReference type="ARBA" id="ARBA00023006"/>
    </source>
</evidence>
<dbReference type="GeneID" id="37024536"/>
<dbReference type="GO" id="GO:0034045">
    <property type="term" value="C:phagophore assembly site membrane"/>
    <property type="evidence" value="ECO:0007669"/>
    <property type="project" value="UniProtKB-SubCell"/>
</dbReference>
<dbReference type="Pfam" id="PF04108">
    <property type="entry name" value="ATG17_like"/>
    <property type="match status" value="1"/>
</dbReference>
<evidence type="ECO:0000259" key="10">
    <source>
        <dbReference type="Pfam" id="PF10377"/>
    </source>
</evidence>
<feature type="region of interest" description="Disordered" evidence="8">
    <location>
        <begin position="1186"/>
        <end position="1228"/>
    </location>
</feature>
<keyword evidence="12" id="KW-1185">Reference proteome</keyword>
<sequence length="1448" mass="163369">MLVHRAHDGHSFDLARTYSQFQSKEHLFEVISEMTGIPVEDLICMTKDGFQVNDERFEQIQEEEERSLSSSVRRDIPTELYIFNRQYLYVDDLEPLINELEEAVPLRPPVHEPELQLPITPRMLNALLEWCALVLQNMTEHDALSEQYLSQTQIIDESTRAAFSNVQTLAENTYTASYDLKTHLEKELTRMKGLLQDHDLAWKIFYMVQIHPKLLPKPTTEGKSRLGDRINKRFIEEVFRECTDVYENLTDEWKAMTTKDNELVENVNKWQNEGQSTSTEPGQETFRESRQALTRANEIQVFLQQTCSPDEHGWPAAERLAKDENMVRAIEEAVGELILLDEVCRDSLRRLVADKNEMVPRGLDLLHIISELQSGFTELDSELRKLDESFNSKRAENFKHITRFQNLLFCYGSTMIEIYRRTAFDRHFLGRSEAIAELMANHTESEKKRRSDFQKQGEYLLPWKINRELKDDEAPSLDMSTRPREENEPQLVIEQNEVEELFQMLDEIEASLDLQNESNPIAEARSLLRTLFDEAKDFEANFARLVEISLLDGQDDAESEDATEQNGARPRVATRKLEQEKHRLEQELQDLKIEHGKRERTLAEARDQELQSVQAELSKIKHELRNAEHALDQERTQHEETKKDLDAVKADADTESARRHNMQDELTRLRREVEDARRAEKDAKVEIAEEFDRLNELEAHLNDARVELEEVRSARDDASKRLEALLNKGTSFEGELRIAQDRIAELTHQLSVARSETRTVQIALTEAESARDKALRSYRAEADGDRAILEETLRNKETELREAEDLLRRRDNESTEHTDSIKNLQSQLSAADEAHEDLVRQYETAKESSLNAEMAKRQIERNLDAVVEKVRILMTKSISLSDAMERMPILSSGSSSKNGTKLAAETIDEIDEKSDKARRVALESFKNGADDIALEVLLDVLGWLTKNSAEDKAVIKMESQITQCKKWMKAYKHINEKGQKQQLVLREKITFRHFAVGDLALFLPTRSNALPQQNGQDTNGTGRDSSNAFSNVKPWAAFNINFPHFFLNFGGKAENEQLRDSLRTKEWIVARITKIESKTANSSVPDGNPFQLADGVKFYLLDVESWNAANSSIVPSIPRRKSTSTTVTTADKSAQVPPSLRRWGSTPDTHADASMKEIVEDDRTEVKANATVESISESPIKARLSPTNRYTRITNRTSGAFARPSETPTVKEASAPKENKSEPKPIKPNKTLLQASERAFDPFSASPAPGTPGESGGMNEYLLRRNGTASREPSGLSAGSEKGKMKETERPMKIRSRPAAIASARIRAPSAATPTMEVAQGLNSFGHAAQISEDGIGPSTSSFSGGSQRTGSGFSLPAAGGGSNFSIDSRSPSRKNASSTSLVSAPSPALNRRSIFGSGWTLGRKSGSQTLNSSGEAGNSFDEQEDLSATVTDATRSLRRLTSYGSKR</sequence>
<proteinExistence type="inferred from homology"/>
<dbReference type="Pfam" id="PF10377">
    <property type="entry name" value="ATG11"/>
    <property type="match status" value="1"/>
</dbReference>
<keyword evidence="6" id="KW-0472">Membrane</keyword>
<evidence type="ECO:0000256" key="6">
    <source>
        <dbReference type="RuleBase" id="RU367075"/>
    </source>
</evidence>
<comment type="subunit">
    <text evidence="6">Homodimer.</text>
</comment>
<keyword evidence="5 7" id="KW-0175">Coiled coil</keyword>
<evidence type="ECO:0000313" key="12">
    <source>
        <dbReference type="Proteomes" id="UP000245771"/>
    </source>
</evidence>
<name>A0A316V9X1_9BASI</name>
<keyword evidence="3 6" id="KW-0653">Protein transport</keyword>
<dbReference type="GO" id="GO:0000045">
    <property type="term" value="P:autophagosome assembly"/>
    <property type="evidence" value="ECO:0007669"/>
    <property type="project" value="UniProtKB-UniRule"/>
</dbReference>
<dbReference type="InParanoid" id="A0A316V9X1"/>
<keyword evidence="2 6" id="KW-0813">Transport</keyword>
<feature type="domain" description="Autophagy-related protein 11 C-terminal" evidence="10">
    <location>
        <begin position="952"/>
        <end position="1104"/>
    </location>
</feature>
<feature type="compositionally biased region" description="Basic and acidic residues" evidence="8">
    <location>
        <begin position="1214"/>
        <end position="1225"/>
    </location>
</feature>
<feature type="compositionally biased region" description="Polar residues" evidence="8">
    <location>
        <begin position="1406"/>
        <end position="1417"/>
    </location>
</feature>
<evidence type="ECO:0000313" key="11">
    <source>
        <dbReference type="EMBL" id="PWN34367.1"/>
    </source>
</evidence>